<dbReference type="PANTHER" id="PTHR33365">
    <property type="entry name" value="YALI0B05434P"/>
    <property type="match status" value="1"/>
</dbReference>
<evidence type="ECO:0000313" key="4">
    <source>
        <dbReference type="Proteomes" id="UP001219568"/>
    </source>
</evidence>
<dbReference type="Pfam" id="PF11807">
    <property type="entry name" value="UstYa"/>
    <property type="match status" value="1"/>
</dbReference>
<dbReference type="InterPro" id="IPR021765">
    <property type="entry name" value="UstYa-like"/>
</dbReference>
<evidence type="ECO:0000256" key="1">
    <source>
        <dbReference type="ARBA" id="ARBA00004685"/>
    </source>
</evidence>
<reference evidence="3" key="2">
    <citation type="submission" date="2023-01" db="EMBL/GenBank/DDBJ databases">
        <authorList>
            <person name="Petersen C."/>
        </authorList>
    </citation>
    <scope>NUCLEOTIDE SEQUENCE</scope>
    <source>
        <strain evidence="3">IBT 15450</strain>
    </source>
</reference>
<dbReference type="PANTHER" id="PTHR33365:SF4">
    <property type="entry name" value="CYCLOCHLOROTINE BIOSYNTHESIS PROTEIN O"/>
    <property type="match status" value="1"/>
</dbReference>
<proteinExistence type="inferred from homology"/>
<comment type="similarity">
    <text evidence="2">Belongs to the ustYa family.</text>
</comment>
<dbReference type="EMBL" id="JAQJZL010000002">
    <property type="protein sequence ID" value="KAJ6051010.1"/>
    <property type="molecule type" value="Genomic_DNA"/>
</dbReference>
<protein>
    <recommendedName>
        <fullName evidence="5">Oxidase ustYa</fullName>
    </recommendedName>
</protein>
<evidence type="ECO:0000256" key="2">
    <source>
        <dbReference type="ARBA" id="ARBA00035112"/>
    </source>
</evidence>
<dbReference type="AlphaFoldDB" id="A0AAD6II63"/>
<keyword evidence="4" id="KW-1185">Reference proteome</keyword>
<comment type="pathway">
    <text evidence="1">Mycotoxin biosynthesis.</text>
</comment>
<dbReference type="GO" id="GO:0043386">
    <property type="term" value="P:mycotoxin biosynthetic process"/>
    <property type="evidence" value="ECO:0007669"/>
    <property type="project" value="InterPro"/>
</dbReference>
<name>A0AAD6II63_PENCN</name>
<comment type="caution">
    <text evidence="3">The sequence shown here is derived from an EMBL/GenBank/DDBJ whole genome shotgun (WGS) entry which is preliminary data.</text>
</comment>
<dbReference type="Proteomes" id="UP001219568">
    <property type="component" value="Unassembled WGS sequence"/>
</dbReference>
<reference evidence="3" key="1">
    <citation type="journal article" date="2023" name="IMA Fungus">
        <title>Comparative genomic study of the Penicillium genus elucidates a diverse pangenome and 15 lateral gene transfer events.</title>
        <authorList>
            <person name="Petersen C."/>
            <person name="Sorensen T."/>
            <person name="Nielsen M.R."/>
            <person name="Sondergaard T.E."/>
            <person name="Sorensen J.L."/>
            <person name="Fitzpatrick D.A."/>
            <person name="Frisvad J.C."/>
            <person name="Nielsen K.L."/>
        </authorList>
    </citation>
    <scope>NUCLEOTIDE SEQUENCE</scope>
    <source>
        <strain evidence="3">IBT 15450</strain>
    </source>
</reference>
<evidence type="ECO:0000313" key="3">
    <source>
        <dbReference type="EMBL" id="KAJ6051010.1"/>
    </source>
</evidence>
<evidence type="ECO:0008006" key="5">
    <source>
        <dbReference type="Google" id="ProtNLM"/>
    </source>
</evidence>
<sequence length="297" mass="33776">MQRLNLPQRAWVAFYNQSDPAYVGLEHEPDAESVEDIATQRPSRSTLLTRAFSPNAWSLVTFVLLTMLIGKFPRCGCDCEDKISIWAMPDSDMPEPLLRLEKRRFTNAVRDNSNGSLYSSINPDELQYAGLPSPKIDKNWNKLIGGRYFRLEDSEVSLLNQDPELPALTKMHSNERIAKEGFYGGPDVLHSLHCLNAIRKHLDLDYYSDSMALPPEYRRIHVDHCVDHLRQAILCHGDLTPVTMKPVAAITSLPYSVILYLGQTEREHTCRSTEAIRNWVTARGQRTGRIKAHHPSP</sequence>
<gene>
    <name evidence="3" type="ORF">N7460_001544</name>
</gene>
<organism evidence="3 4">
    <name type="scientific">Penicillium canescens</name>
    <dbReference type="NCBI Taxonomy" id="5083"/>
    <lineage>
        <taxon>Eukaryota</taxon>
        <taxon>Fungi</taxon>
        <taxon>Dikarya</taxon>
        <taxon>Ascomycota</taxon>
        <taxon>Pezizomycotina</taxon>
        <taxon>Eurotiomycetes</taxon>
        <taxon>Eurotiomycetidae</taxon>
        <taxon>Eurotiales</taxon>
        <taxon>Aspergillaceae</taxon>
        <taxon>Penicillium</taxon>
    </lineage>
</organism>
<accession>A0AAD6II63</accession>